<evidence type="ECO:0000313" key="2">
    <source>
        <dbReference type="Proteomes" id="UP000004169"/>
    </source>
</evidence>
<proteinExistence type="predicted"/>
<dbReference type="EMBL" id="CAHP01000032">
    <property type="protein sequence ID" value="CCG42350.1"/>
    <property type="molecule type" value="Genomic_DNA"/>
</dbReference>
<dbReference type="RefSeq" id="WP_002730030.1">
    <property type="nucleotide sequence ID" value="NZ_CAHP01000032.1"/>
</dbReference>
<gene>
    <name evidence="1" type="ORF">PHAMO_380018</name>
</gene>
<dbReference type="AlphaFoldDB" id="H8FVG2"/>
<keyword evidence="2" id="KW-1185">Reference proteome</keyword>
<accession>H8FVG2</accession>
<dbReference type="eggNOG" id="ENOG5033BIG">
    <property type="taxonomic scope" value="Bacteria"/>
</dbReference>
<comment type="caution">
    <text evidence="1">The sequence shown here is derived from an EMBL/GenBank/DDBJ whole genome shotgun (WGS) entry which is preliminary data.</text>
</comment>
<name>H8FVG2_MAGML</name>
<sequence>MPIRIEHNLVIFDGICSVEEALPLLEHLREHRETEIDLKSCTHLHTALLQTLAAFSPQHIIPPDESTLACWVMPVIVRAGKEK</sequence>
<dbReference type="Proteomes" id="UP000004169">
    <property type="component" value="Unassembled WGS sequence"/>
</dbReference>
<protein>
    <submittedName>
        <fullName evidence="1">Uncharacterized protein</fullName>
    </submittedName>
</protein>
<reference evidence="1 2" key="1">
    <citation type="journal article" date="2012" name="J. Bacteriol.">
        <title>Draft Genome Sequence of the Purple Photosynthetic Bacterium Phaeospirillum molischianum DSM120, a Particularly Versatile Bacterium.</title>
        <authorList>
            <person name="Duquesne K."/>
            <person name="Prima V."/>
            <person name="Ji B."/>
            <person name="Rouy Z."/>
            <person name="Medigue C."/>
            <person name="Talla E."/>
            <person name="Sturgis J.N."/>
        </authorList>
    </citation>
    <scope>NUCLEOTIDE SEQUENCE [LARGE SCALE GENOMIC DNA]</scope>
    <source>
        <strain evidence="2">DSM120</strain>
    </source>
</reference>
<organism evidence="1 2">
    <name type="scientific">Magnetospirillum molischianum DSM 120</name>
    <dbReference type="NCBI Taxonomy" id="1150626"/>
    <lineage>
        <taxon>Bacteria</taxon>
        <taxon>Pseudomonadati</taxon>
        <taxon>Pseudomonadota</taxon>
        <taxon>Alphaproteobacteria</taxon>
        <taxon>Rhodospirillales</taxon>
        <taxon>Rhodospirillaceae</taxon>
        <taxon>Magnetospirillum</taxon>
    </lineage>
</organism>
<dbReference type="STRING" id="1150626.PHAMO_380018"/>
<evidence type="ECO:0000313" key="1">
    <source>
        <dbReference type="EMBL" id="CCG42350.1"/>
    </source>
</evidence>